<dbReference type="SUPFAM" id="SSF53955">
    <property type="entry name" value="Lysozyme-like"/>
    <property type="match status" value="1"/>
</dbReference>
<feature type="compositionally biased region" description="Basic residues" evidence="1">
    <location>
        <begin position="1"/>
        <end position="17"/>
    </location>
</feature>
<gene>
    <name evidence="2" type="ORF">NOCA2230090</name>
</gene>
<feature type="compositionally biased region" description="Basic and acidic residues" evidence="1">
    <location>
        <begin position="80"/>
        <end position="98"/>
    </location>
</feature>
<sequence length="217" mass="22918">MSRSLSKRYVPKHRTPPKHAAPTNVLRNTLVITSVAAAATGVAVSGGVLSGTDAKTVSAATSLTDSAKAPVLSAAQIAARTEDDVSRDDRRSTLDPAKRVALSTDTGKAVTTTEDVTDDDPRSIAQALLAEFGFGQDQFGCLDSLWTRESNWRIDADNPSSSAYGIPQALPGSKMSSAGADWATNPATQIRWGLGYIQDRYGSPCGAWSHSESSGWY</sequence>
<name>A0A2P2BZH3_9ZZZZ</name>
<reference evidence="2" key="1">
    <citation type="submission" date="2015-08" db="EMBL/GenBank/DDBJ databases">
        <authorList>
            <person name="Babu N.S."/>
            <person name="Beckwith C.J."/>
            <person name="Beseler K.G."/>
            <person name="Brison A."/>
            <person name="Carone J.V."/>
            <person name="Caskin T.P."/>
            <person name="Diamond M."/>
            <person name="Durham M.E."/>
            <person name="Foxe J.M."/>
            <person name="Go M."/>
            <person name="Henderson B.A."/>
            <person name="Jones I.B."/>
            <person name="McGettigan J.A."/>
            <person name="Micheletti S.J."/>
            <person name="Nasrallah M.E."/>
            <person name="Ortiz D."/>
            <person name="Piller C.R."/>
            <person name="Privatt S.R."/>
            <person name="Schneider S.L."/>
            <person name="Sharp S."/>
            <person name="Smith T.C."/>
            <person name="Stanton J.D."/>
            <person name="Ullery H.E."/>
            <person name="Wilson R.J."/>
            <person name="Serrano M.G."/>
            <person name="Buck G."/>
            <person name="Lee V."/>
            <person name="Wang Y."/>
            <person name="Carvalho R."/>
            <person name="Voegtly L."/>
            <person name="Shi R."/>
            <person name="Duckworth R."/>
            <person name="Johnson A."/>
            <person name="Loviza R."/>
            <person name="Walstead R."/>
            <person name="Shah Z."/>
            <person name="Kiflezghi M."/>
            <person name="Wade K."/>
            <person name="Ball S.L."/>
            <person name="Bradley K.W."/>
            <person name="Asai D.J."/>
            <person name="Bowman C.A."/>
            <person name="Russell D.A."/>
            <person name="Pope W.H."/>
            <person name="Jacobs-Sera D."/>
            <person name="Hendrix R.W."/>
            <person name="Hatfull G.F."/>
        </authorList>
    </citation>
    <scope>NUCLEOTIDE SEQUENCE</scope>
</reference>
<protein>
    <submittedName>
        <fullName evidence="2">Secreted protein</fullName>
    </submittedName>
</protein>
<dbReference type="InterPro" id="IPR023346">
    <property type="entry name" value="Lysozyme-like_dom_sf"/>
</dbReference>
<feature type="region of interest" description="Disordered" evidence="1">
    <location>
        <begin position="1"/>
        <end position="22"/>
    </location>
</feature>
<proteinExistence type="predicted"/>
<organism evidence="2">
    <name type="scientific">metagenome</name>
    <dbReference type="NCBI Taxonomy" id="256318"/>
    <lineage>
        <taxon>unclassified sequences</taxon>
        <taxon>metagenomes</taxon>
    </lineage>
</organism>
<evidence type="ECO:0000256" key="1">
    <source>
        <dbReference type="SAM" id="MobiDB-lite"/>
    </source>
</evidence>
<dbReference type="AlphaFoldDB" id="A0A2P2BZH3"/>
<accession>A0A2P2BZH3</accession>
<feature type="region of interest" description="Disordered" evidence="1">
    <location>
        <begin position="80"/>
        <end position="118"/>
    </location>
</feature>
<dbReference type="EMBL" id="CZKA01000016">
    <property type="protein sequence ID" value="CUR55170.1"/>
    <property type="molecule type" value="Genomic_DNA"/>
</dbReference>
<evidence type="ECO:0000313" key="2">
    <source>
        <dbReference type="EMBL" id="CUR55170.1"/>
    </source>
</evidence>